<dbReference type="PANTHER" id="PTHR43112:SF3">
    <property type="entry name" value="FERREDOXIN-2, CHLOROPLASTIC"/>
    <property type="match status" value="1"/>
</dbReference>
<keyword evidence="7 9" id="KW-0408">Iron</keyword>
<dbReference type="InterPro" id="IPR010241">
    <property type="entry name" value="Fd_pln"/>
</dbReference>
<keyword evidence="4 9" id="KW-0001">2Fe-2S</keyword>
<dbReference type="CDD" id="cd00207">
    <property type="entry name" value="fer2"/>
    <property type="match status" value="1"/>
</dbReference>
<evidence type="ECO:0000256" key="6">
    <source>
        <dbReference type="ARBA" id="ARBA00022982"/>
    </source>
</evidence>
<geneLocation type="plastid" evidence="11"/>
<reference evidence="11" key="2">
    <citation type="submission" date="2019-04" db="EMBL/GenBank/DDBJ databases">
        <authorList>
            <person name="Pasella M."/>
        </authorList>
    </citation>
    <scope>NUCLEOTIDE SEQUENCE</scope>
    <source>
        <strain evidence="11">VRM320</strain>
    </source>
</reference>
<dbReference type="GO" id="GO:0022900">
    <property type="term" value="P:electron transport chain"/>
    <property type="evidence" value="ECO:0007669"/>
    <property type="project" value="InterPro"/>
</dbReference>
<dbReference type="GO" id="GO:0009055">
    <property type="term" value="F:electron transfer activity"/>
    <property type="evidence" value="ECO:0007669"/>
    <property type="project" value="InterPro"/>
</dbReference>
<accession>A0A4D6WT50</accession>
<evidence type="ECO:0000256" key="2">
    <source>
        <dbReference type="ARBA" id="ARBA00013529"/>
    </source>
</evidence>
<dbReference type="EMBL" id="MK814651">
    <property type="protein sequence ID" value="QCI06242.1"/>
    <property type="molecule type" value="Genomic_DNA"/>
</dbReference>
<dbReference type="SUPFAM" id="SSF54292">
    <property type="entry name" value="2Fe-2S ferredoxin-like"/>
    <property type="match status" value="1"/>
</dbReference>
<name>A0A4D6WT50_9FLOR</name>
<evidence type="ECO:0000259" key="10">
    <source>
        <dbReference type="PROSITE" id="PS51085"/>
    </source>
</evidence>
<keyword evidence="6 9" id="KW-0249">Electron transport</keyword>
<dbReference type="InterPro" id="IPR006058">
    <property type="entry name" value="2Fe2S_fd_BS"/>
</dbReference>
<reference evidence="11" key="1">
    <citation type="journal article" date="2019" name="Mol. Phylogenet. Evol.">
        <title>Morphological evolution and classification of the red algal order Ceramiales inferred using plastid phylogenomics.</title>
        <authorList>
            <person name="Diaz-Tapia P."/>
            <person name="Pasella M.M."/>
            <person name="Verbruggen H."/>
            <person name="Maggs C.A."/>
        </authorList>
    </citation>
    <scope>NUCLEOTIDE SEQUENCE</scope>
    <source>
        <strain evidence="11">VRM320</strain>
    </source>
</reference>
<dbReference type="PANTHER" id="PTHR43112">
    <property type="entry name" value="FERREDOXIN"/>
    <property type="match status" value="1"/>
</dbReference>
<dbReference type="PROSITE" id="PS51085">
    <property type="entry name" value="2FE2S_FER_2"/>
    <property type="match status" value="1"/>
</dbReference>
<comment type="cofactor">
    <cofactor evidence="9">
        <name>[2Fe-2S] cluster</name>
        <dbReference type="ChEBI" id="CHEBI:190135"/>
    </cofactor>
    <text evidence="9">Binds 1 [2Fe-2S] cluster.</text>
</comment>
<comment type="function">
    <text evidence="9">Ferredoxins are iron-sulfur proteins that transfer electrons in a wide variety of metabolic reactions.</text>
</comment>
<keyword evidence="9 11" id="KW-0934">Plastid</keyword>
<comment type="similarity">
    <text evidence="1 9">Belongs to the 2Fe2S plant-type ferredoxin family.</text>
</comment>
<keyword evidence="5 9" id="KW-0479">Metal-binding</keyword>
<dbReference type="Pfam" id="PF00111">
    <property type="entry name" value="Fer2"/>
    <property type="match status" value="1"/>
</dbReference>
<evidence type="ECO:0000256" key="4">
    <source>
        <dbReference type="ARBA" id="ARBA00022714"/>
    </source>
</evidence>
<gene>
    <name evidence="11" type="primary">petF</name>
</gene>
<dbReference type="InterPro" id="IPR001041">
    <property type="entry name" value="2Fe-2S_ferredoxin-type"/>
</dbReference>
<evidence type="ECO:0000256" key="8">
    <source>
        <dbReference type="ARBA" id="ARBA00023014"/>
    </source>
</evidence>
<dbReference type="Gene3D" id="3.10.20.30">
    <property type="match status" value="1"/>
</dbReference>
<protein>
    <recommendedName>
        <fullName evidence="2 9">Ferredoxin</fullName>
    </recommendedName>
</protein>
<evidence type="ECO:0000256" key="5">
    <source>
        <dbReference type="ARBA" id="ARBA00022723"/>
    </source>
</evidence>
<dbReference type="InterPro" id="IPR012675">
    <property type="entry name" value="Beta-grasp_dom_sf"/>
</dbReference>
<keyword evidence="3 9" id="KW-0813">Transport</keyword>
<keyword evidence="8 9" id="KW-0411">Iron-sulfur</keyword>
<evidence type="ECO:0000256" key="7">
    <source>
        <dbReference type="ARBA" id="ARBA00023004"/>
    </source>
</evidence>
<dbReference type="GO" id="GO:0051537">
    <property type="term" value="F:2 iron, 2 sulfur cluster binding"/>
    <property type="evidence" value="ECO:0007669"/>
    <property type="project" value="UniProtKB-KW"/>
</dbReference>
<keyword evidence="9" id="KW-0150">Chloroplast</keyword>
<dbReference type="AlphaFoldDB" id="A0A4D6WT50"/>
<evidence type="ECO:0000256" key="1">
    <source>
        <dbReference type="ARBA" id="ARBA00007874"/>
    </source>
</evidence>
<feature type="domain" description="2Fe-2S ferredoxin-type" evidence="10">
    <location>
        <begin position="4"/>
        <end position="95"/>
    </location>
</feature>
<sequence length="98" mass="10605">MPNYEVVLVATDGTESTLECADDMYIVDAAEEVGIELPYSCRAGSCSTCAGKITEGIIDQADQSYLDETQIDEGYVLTCVAYPKSNCTIKVGLEDDLY</sequence>
<comment type="subcellular location">
    <subcellularLocation>
        <location evidence="9">Plastid</location>
        <location evidence="9">Chloroplast</location>
    </subcellularLocation>
</comment>
<dbReference type="PROSITE" id="PS00197">
    <property type="entry name" value="2FE2S_FER_1"/>
    <property type="match status" value="1"/>
</dbReference>
<evidence type="ECO:0000256" key="3">
    <source>
        <dbReference type="ARBA" id="ARBA00022448"/>
    </source>
</evidence>
<dbReference type="InterPro" id="IPR036010">
    <property type="entry name" value="2Fe-2S_ferredoxin-like_sf"/>
</dbReference>
<dbReference type="FunFam" id="3.10.20.30:FF:000014">
    <property type="entry name" value="Ferredoxin"/>
    <property type="match status" value="1"/>
</dbReference>
<evidence type="ECO:0000256" key="9">
    <source>
        <dbReference type="RuleBase" id="RU364001"/>
    </source>
</evidence>
<organism evidence="11">
    <name type="scientific">Dicranema revolutum</name>
    <dbReference type="NCBI Taxonomy" id="239144"/>
    <lineage>
        <taxon>Eukaryota</taxon>
        <taxon>Rhodophyta</taxon>
        <taxon>Florideophyceae</taxon>
        <taxon>Rhodymeniophycidae</taxon>
        <taxon>Gigartinales</taxon>
        <taxon>Dicranemataceae</taxon>
        <taxon>Dicranema</taxon>
    </lineage>
</organism>
<dbReference type="GO" id="GO:0046872">
    <property type="term" value="F:metal ion binding"/>
    <property type="evidence" value="ECO:0007669"/>
    <property type="project" value="UniProtKB-KW"/>
</dbReference>
<dbReference type="GO" id="GO:0009507">
    <property type="term" value="C:chloroplast"/>
    <property type="evidence" value="ECO:0007669"/>
    <property type="project" value="UniProtKB-SubCell"/>
</dbReference>
<proteinExistence type="inferred from homology"/>
<dbReference type="NCBIfam" id="TIGR02008">
    <property type="entry name" value="fdx_plant"/>
    <property type="match status" value="1"/>
</dbReference>
<evidence type="ECO:0000313" key="11">
    <source>
        <dbReference type="EMBL" id="QCI06242.1"/>
    </source>
</evidence>